<dbReference type="PIRSF" id="PIRSF000521">
    <property type="entry name" value="Transaminase_4ab_Lys_Orn"/>
    <property type="match status" value="1"/>
</dbReference>
<dbReference type="PROSITE" id="PS00600">
    <property type="entry name" value="AA_TRANSFER_CLASS_3"/>
    <property type="match status" value="1"/>
</dbReference>
<keyword evidence="3 7" id="KW-0032">Aminotransferase</keyword>
<dbReference type="AlphaFoldDB" id="F7VGS5"/>
<dbReference type="EMBL" id="BABS01000102">
    <property type="protein sequence ID" value="GAA09570.1"/>
    <property type="molecule type" value="Genomic_DNA"/>
</dbReference>
<accession>F7VGS5</accession>
<dbReference type="InterPro" id="IPR005814">
    <property type="entry name" value="Aminotrans_3"/>
</dbReference>
<dbReference type="InterPro" id="IPR004632">
    <property type="entry name" value="4NH2But_aminotransferase_bac"/>
</dbReference>
<dbReference type="InterPro" id="IPR015424">
    <property type="entry name" value="PyrdxlP-dep_Trfase"/>
</dbReference>
<comment type="similarity">
    <text evidence="2 6">Belongs to the class-III pyridoxal-phosphate-dependent aminotransferase family.</text>
</comment>
<keyword evidence="5 6" id="KW-0663">Pyridoxal phosphate</keyword>
<evidence type="ECO:0000256" key="3">
    <source>
        <dbReference type="ARBA" id="ARBA00022576"/>
    </source>
</evidence>
<dbReference type="Gene3D" id="3.40.640.10">
    <property type="entry name" value="Type I PLP-dependent aspartate aminotransferase-like (Major domain)"/>
    <property type="match status" value="1"/>
</dbReference>
<dbReference type="Proteomes" id="UP000004319">
    <property type="component" value="Unassembled WGS sequence"/>
</dbReference>
<dbReference type="Pfam" id="PF00202">
    <property type="entry name" value="Aminotran_3"/>
    <property type="match status" value="1"/>
</dbReference>
<evidence type="ECO:0000313" key="7">
    <source>
        <dbReference type="EMBL" id="GAA09570.1"/>
    </source>
</evidence>
<dbReference type="GO" id="GO:0034386">
    <property type="term" value="F:4-aminobutyrate:2-oxoglutarate transaminase activity"/>
    <property type="evidence" value="ECO:0007669"/>
    <property type="project" value="InterPro"/>
</dbReference>
<name>F7VGS5_9PROT</name>
<dbReference type="InterPro" id="IPR049704">
    <property type="entry name" value="Aminotrans_3_PPA_site"/>
</dbReference>
<dbReference type="InterPro" id="IPR050103">
    <property type="entry name" value="Class-III_PLP-dep_AT"/>
</dbReference>
<dbReference type="NCBIfam" id="TIGR00700">
    <property type="entry name" value="GABAtrnsam"/>
    <property type="match status" value="1"/>
</dbReference>
<evidence type="ECO:0000313" key="8">
    <source>
        <dbReference type="Proteomes" id="UP000004319"/>
    </source>
</evidence>
<reference evidence="7 8" key="1">
    <citation type="journal article" date="2011" name="Biochem. Biophys. Res. Commun.">
        <title>Increased number of Arginine-based salt bridges contributes to the thermotolerance of thermotolerant acetic acid bacteria, Acetobacter tropicalis SKU1100.</title>
        <authorList>
            <person name="Matsutani M."/>
            <person name="Hirakawa H."/>
            <person name="Nishikura M."/>
            <person name="Soemphol W."/>
            <person name="Ali I.A.I."/>
            <person name="Yakushi T."/>
            <person name="Matsushita K."/>
        </authorList>
    </citation>
    <scope>NUCLEOTIDE SEQUENCE [LARGE SCALE GENOMIC DNA]</scope>
    <source>
        <strain evidence="7 8">NBRC 101654</strain>
    </source>
</reference>
<comment type="cofactor">
    <cofactor evidence="1">
        <name>pyridoxal 5'-phosphate</name>
        <dbReference type="ChEBI" id="CHEBI:597326"/>
    </cofactor>
</comment>
<evidence type="ECO:0000256" key="1">
    <source>
        <dbReference type="ARBA" id="ARBA00001933"/>
    </source>
</evidence>
<dbReference type="SUPFAM" id="SSF53383">
    <property type="entry name" value="PLP-dependent transferases"/>
    <property type="match status" value="1"/>
</dbReference>
<sequence length="447" mass="47278">MTTLGLFPVSLFFAPIRSPFGMSTTNKDLLTRRANAVPRGVATATPVFADRAENAELWDVEGRRYIDFAGGIAVLNVGHRHPKVLAAAKAQLERFTHTAFQVSAYETYIELAEKLNALAPFSGPAKTIFFSTGGEATENAVKIARAATGRNGVIAFCGGFHGRTLLASAMTGKVLPYKAPFGTLPGQVYHLPFPDGDVTVEDSLKMLHFLFASDIGPEQVAAIIIEPVQGEGGFRIAPPALLKHLRSLCDEHGIKLIADEVQTGFARTGKMFGIEHSGVEPDLVSVAKSLGGGFPISGVIGRADLMDSVPPGGLGGTYAGAPLACAAALAVLDVIEEEKLIDRANTMGERLKARINGWHKRKDILPVSTARGLGAMIAFDILENHAGEEQRAGFASKVCAKACEKGLILLSCGVKGATIRILTPLTASDALVDEGLDVIEQVLVELA</sequence>
<gene>
    <name evidence="7" type="ORF">ATPR_2574</name>
</gene>
<keyword evidence="4 7" id="KW-0808">Transferase</keyword>
<evidence type="ECO:0000256" key="6">
    <source>
        <dbReference type="RuleBase" id="RU003560"/>
    </source>
</evidence>
<dbReference type="Gene3D" id="3.90.1150.10">
    <property type="entry name" value="Aspartate Aminotransferase, domain 1"/>
    <property type="match status" value="1"/>
</dbReference>
<evidence type="ECO:0000256" key="4">
    <source>
        <dbReference type="ARBA" id="ARBA00022679"/>
    </source>
</evidence>
<evidence type="ECO:0000256" key="5">
    <source>
        <dbReference type="ARBA" id="ARBA00022898"/>
    </source>
</evidence>
<organism evidence="7 8">
    <name type="scientific">Acetobacter tropicalis NBRC 101654</name>
    <dbReference type="NCBI Taxonomy" id="749388"/>
    <lineage>
        <taxon>Bacteria</taxon>
        <taxon>Pseudomonadati</taxon>
        <taxon>Pseudomonadota</taxon>
        <taxon>Alphaproteobacteria</taxon>
        <taxon>Acetobacterales</taxon>
        <taxon>Acetobacteraceae</taxon>
        <taxon>Acetobacter</taxon>
    </lineage>
</organism>
<protein>
    <submittedName>
        <fullName evidence="7">4-aminobutyrate aminotransferase</fullName>
    </submittedName>
</protein>
<evidence type="ECO:0000256" key="2">
    <source>
        <dbReference type="ARBA" id="ARBA00008954"/>
    </source>
</evidence>
<dbReference type="CDD" id="cd00610">
    <property type="entry name" value="OAT_like"/>
    <property type="match status" value="1"/>
</dbReference>
<dbReference type="InterPro" id="IPR015421">
    <property type="entry name" value="PyrdxlP-dep_Trfase_major"/>
</dbReference>
<proteinExistence type="inferred from homology"/>
<dbReference type="FunFam" id="3.40.640.10:FF:000013">
    <property type="entry name" value="4-aminobutyrate aminotransferase"/>
    <property type="match status" value="1"/>
</dbReference>
<dbReference type="PANTHER" id="PTHR11986">
    <property type="entry name" value="AMINOTRANSFERASE CLASS III"/>
    <property type="match status" value="1"/>
</dbReference>
<dbReference type="GO" id="GO:0009448">
    <property type="term" value="P:gamma-aminobutyric acid metabolic process"/>
    <property type="evidence" value="ECO:0007669"/>
    <property type="project" value="InterPro"/>
</dbReference>
<dbReference type="GO" id="GO:0030170">
    <property type="term" value="F:pyridoxal phosphate binding"/>
    <property type="evidence" value="ECO:0007669"/>
    <property type="project" value="InterPro"/>
</dbReference>
<dbReference type="InterPro" id="IPR015422">
    <property type="entry name" value="PyrdxlP-dep_Trfase_small"/>
</dbReference>
<dbReference type="GO" id="GO:0042802">
    <property type="term" value="F:identical protein binding"/>
    <property type="evidence" value="ECO:0007669"/>
    <property type="project" value="TreeGrafter"/>
</dbReference>
<dbReference type="PANTHER" id="PTHR11986:SF58">
    <property type="entry name" value="LEUCINE_METHIONINE RACEMASE"/>
    <property type="match status" value="1"/>
</dbReference>
<comment type="caution">
    <text evidence="7">The sequence shown here is derived from an EMBL/GenBank/DDBJ whole genome shotgun (WGS) entry which is preliminary data.</text>
</comment>